<dbReference type="RefSeq" id="WP_397403132.1">
    <property type="nucleotide sequence ID" value="NZ_JBIRYI010000004.1"/>
</dbReference>
<dbReference type="Proteomes" id="UP001611580">
    <property type="component" value="Unassembled WGS sequence"/>
</dbReference>
<protein>
    <submittedName>
        <fullName evidence="1">Glycosyltransferase family 9 protein</fullName>
    </submittedName>
</protein>
<dbReference type="EMBL" id="JBIRYI010000004">
    <property type="protein sequence ID" value="MFI2486863.1"/>
    <property type="molecule type" value="Genomic_DNA"/>
</dbReference>
<gene>
    <name evidence="1" type="ORF">ACH47X_08135</name>
</gene>
<dbReference type="SUPFAM" id="SSF53756">
    <property type="entry name" value="UDP-Glycosyltransferase/glycogen phosphorylase"/>
    <property type="match status" value="1"/>
</dbReference>
<dbReference type="Pfam" id="PF01075">
    <property type="entry name" value="Glyco_transf_9"/>
    <property type="match status" value="1"/>
</dbReference>
<keyword evidence="2" id="KW-1185">Reference proteome</keyword>
<evidence type="ECO:0000313" key="2">
    <source>
        <dbReference type="Proteomes" id="UP001611580"/>
    </source>
</evidence>
<evidence type="ECO:0000313" key="1">
    <source>
        <dbReference type="EMBL" id="MFI2486863.1"/>
    </source>
</evidence>
<dbReference type="Gene3D" id="3.40.50.2000">
    <property type="entry name" value="Glycogen Phosphorylase B"/>
    <property type="match status" value="1"/>
</dbReference>
<proteinExistence type="predicted"/>
<sequence length="358" mass="38428">MHTDAHLSVLNLPVPVTASGGRTVVRGQDAPLGRVLPYQRSRHASLPTRVRAEAPGWSVDLGAGGLGDTLLGLGAVTAFTDAFPASEPIYRGPRPELFARCRLPLRTVRGVGGSTVSAEGPGQYMFDAVPERPPTWLDLRDDDLVEVHAALPMRYYLEVEQHLGRELPRAGAPLPTFTGTGALDPWHIVFVAATSMPSRKDYGPDGFDEIAQYLGDARPGPWRFTLLTGNDASLGQAPGRLDVIAGLDATDCLDVFATAALVIGNDTGLTHLAALTERPDGTSPQVLGLYGRHSYAKWMTGRSNHHAVATPFSQMLAHADRCPVRDQLDDAVWGNASDLRQIPPAAIARFALQKLDGR</sequence>
<reference evidence="1 2" key="1">
    <citation type="submission" date="2024-10" db="EMBL/GenBank/DDBJ databases">
        <title>The Natural Products Discovery Center: Release of the First 8490 Sequenced Strains for Exploring Actinobacteria Biosynthetic Diversity.</title>
        <authorList>
            <person name="Kalkreuter E."/>
            <person name="Kautsar S.A."/>
            <person name="Yang D."/>
            <person name="Bader C.D."/>
            <person name="Teijaro C.N."/>
            <person name="Fluegel L."/>
            <person name="Davis C.M."/>
            <person name="Simpson J.R."/>
            <person name="Lauterbach L."/>
            <person name="Steele A.D."/>
            <person name="Gui C."/>
            <person name="Meng S."/>
            <person name="Li G."/>
            <person name="Viehrig K."/>
            <person name="Ye F."/>
            <person name="Su P."/>
            <person name="Kiefer A.F."/>
            <person name="Nichols A."/>
            <person name="Cepeda A.J."/>
            <person name="Yan W."/>
            <person name="Fan B."/>
            <person name="Jiang Y."/>
            <person name="Adhikari A."/>
            <person name="Zheng C.-J."/>
            <person name="Schuster L."/>
            <person name="Cowan T.M."/>
            <person name="Smanski M.J."/>
            <person name="Chevrette M.G."/>
            <person name="De Carvalho L.P.S."/>
            <person name="Shen B."/>
        </authorList>
    </citation>
    <scope>NUCLEOTIDE SEQUENCE [LARGE SCALE GENOMIC DNA]</scope>
    <source>
        <strain evidence="1 2">NPDC019481</strain>
    </source>
</reference>
<name>A0ABW7XH76_9MICO</name>
<comment type="caution">
    <text evidence="1">The sequence shown here is derived from an EMBL/GenBank/DDBJ whole genome shotgun (WGS) entry which is preliminary data.</text>
</comment>
<accession>A0ABW7XH76</accession>
<organism evidence="1 2">
    <name type="scientific">Promicromonospora kroppenstedtii</name>
    <dbReference type="NCBI Taxonomy" id="440482"/>
    <lineage>
        <taxon>Bacteria</taxon>
        <taxon>Bacillati</taxon>
        <taxon>Actinomycetota</taxon>
        <taxon>Actinomycetes</taxon>
        <taxon>Micrococcales</taxon>
        <taxon>Promicromonosporaceae</taxon>
        <taxon>Promicromonospora</taxon>
    </lineage>
</organism>
<dbReference type="InterPro" id="IPR002201">
    <property type="entry name" value="Glyco_trans_9"/>
</dbReference>